<dbReference type="EMBL" id="REGN01010577">
    <property type="protein sequence ID" value="RMZ98764.1"/>
    <property type="molecule type" value="Genomic_DNA"/>
</dbReference>
<proteinExistence type="predicted"/>
<evidence type="ECO:0000313" key="1">
    <source>
        <dbReference type="EMBL" id="RMZ98764.1"/>
    </source>
</evidence>
<accession>A0A3M7PJ62</accession>
<sequence length="107" mass="12620">MCMLAYWLPKQDYNFKKGVKYNKRLKNLKIKKVFICCIIKKFYHDILQTYVSFIIYLFSEPCINTCNSLCSCFHIASVSISKALGDVLNICYDVLWKEYDSHITLII</sequence>
<name>A0A3M7PJ62_BRAPC</name>
<comment type="caution">
    <text evidence="1">The sequence shown here is derived from an EMBL/GenBank/DDBJ whole genome shotgun (WGS) entry which is preliminary data.</text>
</comment>
<organism evidence="1 2">
    <name type="scientific">Brachionus plicatilis</name>
    <name type="common">Marine rotifer</name>
    <name type="synonym">Brachionus muelleri</name>
    <dbReference type="NCBI Taxonomy" id="10195"/>
    <lineage>
        <taxon>Eukaryota</taxon>
        <taxon>Metazoa</taxon>
        <taxon>Spiralia</taxon>
        <taxon>Gnathifera</taxon>
        <taxon>Rotifera</taxon>
        <taxon>Eurotatoria</taxon>
        <taxon>Monogononta</taxon>
        <taxon>Pseudotrocha</taxon>
        <taxon>Ploima</taxon>
        <taxon>Brachionidae</taxon>
        <taxon>Brachionus</taxon>
    </lineage>
</organism>
<dbReference type="AlphaFoldDB" id="A0A3M7PJ62"/>
<dbReference type="Proteomes" id="UP000276133">
    <property type="component" value="Unassembled WGS sequence"/>
</dbReference>
<gene>
    <name evidence="1" type="ORF">BpHYR1_047264</name>
</gene>
<reference evidence="1 2" key="1">
    <citation type="journal article" date="2018" name="Sci. Rep.">
        <title>Genomic signatures of local adaptation to the degree of environmental predictability in rotifers.</title>
        <authorList>
            <person name="Franch-Gras L."/>
            <person name="Hahn C."/>
            <person name="Garcia-Roger E.M."/>
            <person name="Carmona M.J."/>
            <person name="Serra M."/>
            <person name="Gomez A."/>
        </authorList>
    </citation>
    <scope>NUCLEOTIDE SEQUENCE [LARGE SCALE GENOMIC DNA]</scope>
    <source>
        <strain evidence="1">HYR1</strain>
    </source>
</reference>
<keyword evidence="2" id="KW-1185">Reference proteome</keyword>
<evidence type="ECO:0000313" key="2">
    <source>
        <dbReference type="Proteomes" id="UP000276133"/>
    </source>
</evidence>
<protein>
    <submittedName>
        <fullName evidence="1">Uncharacterized protein</fullName>
    </submittedName>
</protein>